<dbReference type="GO" id="GO:0003779">
    <property type="term" value="F:actin binding"/>
    <property type="evidence" value="ECO:0007669"/>
    <property type="project" value="UniProtKB-KW"/>
</dbReference>
<dbReference type="GO" id="GO:0005737">
    <property type="term" value="C:cytoplasm"/>
    <property type="evidence" value="ECO:0007669"/>
    <property type="project" value="UniProtKB-ARBA"/>
</dbReference>
<dbReference type="Proteomes" id="UP000189704">
    <property type="component" value="Unplaced"/>
</dbReference>
<dbReference type="Gene3D" id="1.20.58.60">
    <property type="match status" value="3"/>
</dbReference>
<dbReference type="GO" id="GO:0043226">
    <property type="term" value="C:organelle"/>
    <property type="evidence" value="ECO:0007669"/>
    <property type="project" value="UniProtKB-ARBA"/>
</dbReference>
<reference evidence="4" key="1">
    <citation type="submission" date="2025-08" db="UniProtKB">
        <authorList>
            <consortium name="RefSeq"/>
        </authorList>
    </citation>
    <scope>IDENTIFICATION</scope>
</reference>
<dbReference type="SMART" id="SM00150">
    <property type="entry name" value="SPEC"/>
    <property type="match status" value="2"/>
</dbReference>
<dbReference type="RefSeq" id="XP_008065030.1">
    <property type="nucleotide sequence ID" value="XM_008066839.1"/>
</dbReference>
<dbReference type="FunFam" id="1.20.58.60:FF:000017">
    <property type="entry name" value="Spectrin alpha chain, non-erythrocytic 1"/>
    <property type="match status" value="1"/>
</dbReference>
<dbReference type="Pfam" id="PF00435">
    <property type="entry name" value="Spectrin"/>
    <property type="match status" value="2"/>
</dbReference>
<dbReference type="PANTHER" id="PTHR11915">
    <property type="entry name" value="SPECTRIN/FILAMIN RELATED CYTOSKELETAL PROTEIN"/>
    <property type="match status" value="1"/>
</dbReference>
<dbReference type="InterPro" id="IPR002017">
    <property type="entry name" value="Spectrin_repeat"/>
</dbReference>
<keyword evidence="3" id="KW-1185">Reference proteome</keyword>
<dbReference type="AlphaFoldDB" id="A0A1U7U4M5"/>
<dbReference type="CDD" id="cd00176">
    <property type="entry name" value="SPEC"/>
    <property type="match status" value="1"/>
</dbReference>
<proteinExistence type="predicted"/>
<evidence type="ECO:0000313" key="3">
    <source>
        <dbReference type="Proteomes" id="UP000189704"/>
    </source>
</evidence>
<keyword evidence="1" id="KW-0677">Repeat</keyword>
<dbReference type="GeneID" id="103269257"/>
<feature type="non-terminal residue" evidence="4">
    <location>
        <position position="216"/>
    </location>
</feature>
<dbReference type="OrthoDB" id="6018565at2759"/>
<dbReference type="SUPFAM" id="SSF46966">
    <property type="entry name" value="Spectrin repeat"/>
    <property type="match status" value="2"/>
</dbReference>
<sequence>MIEDGHYASDNVATRLSEVASLWKELLEATAQKGTQLHEANQQLQFENNAEDLQRWLEEVEWQVTSEDYGRGLADVQNRLRKHGLLESAVAARQDQVDTLTDLAAYFEETGHPDAGDIRERQESLVSRYEALKEPLATRKKKLIDLLRLQQICRDTEDEEAWIQETEPSAASTYLGKDLIASKNLLNRHQVILEDIASHDPRIRVITERGNKMVEE</sequence>
<evidence type="ECO:0000313" key="4">
    <source>
        <dbReference type="RefSeq" id="XP_008065030.1"/>
    </source>
</evidence>
<evidence type="ECO:0000256" key="1">
    <source>
        <dbReference type="ARBA" id="ARBA00022737"/>
    </source>
</evidence>
<keyword evidence="2" id="KW-0009">Actin-binding</keyword>
<dbReference type="KEGG" id="csyr:103269257"/>
<gene>
    <name evidence="4" type="primary">LOC103269257</name>
</gene>
<name>A0A1U7U4M5_CARSF</name>
<dbReference type="InterPro" id="IPR018159">
    <property type="entry name" value="Spectrin/alpha-actinin"/>
</dbReference>
<accession>A0A1U7U4M5</accession>
<organism evidence="3 4">
    <name type="scientific">Carlito syrichta</name>
    <name type="common">Philippine tarsier</name>
    <name type="synonym">Tarsius syrichta</name>
    <dbReference type="NCBI Taxonomy" id="1868482"/>
    <lineage>
        <taxon>Eukaryota</taxon>
        <taxon>Metazoa</taxon>
        <taxon>Chordata</taxon>
        <taxon>Craniata</taxon>
        <taxon>Vertebrata</taxon>
        <taxon>Euteleostomi</taxon>
        <taxon>Mammalia</taxon>
        <taxon>Eutheria</taxon>
        <taxon>Euarchontoglires</taxon>
        <taxon>Primates</taxon>
        <taxon>Haplorrhini</taxon>
        <taxon>Tarsiiformes</taxon>
        <taxon>Tarsiidae</taxon>
        <taxon>Carlito</taxon>
    </lineage>
</organism>
<evidence type="ECO:0000256" key="2">
    <source>
        <dbReference type="ARBA" id="ARBA00023203"/>
    </source>
</evidence>
<protein>
    <submittedName>
        <fullName evidence="4">Spectrin alpha chain, erythrocytic 1-like</fullName>
    </submittedName>
</protein>